<evidence type="ECO:0000313" key="2">
    <source>
        <dbReference type="Proteomes" id="UP001141650"/>
    </source>
</evidence>
<proteinExistence type="predicted"/>
<dbReference type="Proteomes" id="UP001141650">
    <property type="component" value="Unassembled WGS sequence"/>
</dbReference>
<protein>
    <submittedName>
        <fullName evidence="1">Uncharacterized protein</fullName>
    </submittedName>
</protein>
<evidence type="ECO:0000313" key="1">
    <source>
        <dbReference type="EMBL" id="MCV7379001.1"/>
    </source>
</evidence>
<gene>
    <name evidence="1" type="ORF">H7K38_10075</name>
</gene>
<accession>A0AA42BYJ2</accession>
<sequence>MQLLLKQVEKGAQVRGRGQDRLLAELKAHRDTTPDDELRSALTWLCNAQARLASGPSAARSREVLLAAHEVRRVLAGAG</sequence>
<reference evidence="1" key="1">
    <citation type="submission" date="2020-07" db="EMBL/GenBank/DDBJ databases">
        <authorList>
            <person name="Pettersson B.M.F."/>
            <person name="Behra P.R.K."/>
            <person name="Ramesh M."/>
            <person name="Das S."/>
            <person name="Dasgupta S."/>
            <person name="Kirsebom L.A."/>
        </authorList>
    </citation>
    <scope>NUCLEOTIDE SEQUENCE</scope>
    <source>
        <strain evidence="1">CCUG 55640</strain>
    </source>
</reference>
<dbReference type="AlphaFoldDB" id="A0AA42BYJ2"/>
<organism evidence="1 2">
    <name type="scientific">Mycobacterium alsense</name>
    <dbReference type="NCBI Taxonomy" id="324058"/>
    <lineage>
        <taxon>Bacteria</taxon>
        <taxon>Bacillati</taxon>
        <taxon>Actinomycetota</taxon>
        <taxon>Actinomycetes</taxon>
        <taxon>Mycobacteriales</taxon>
        <taxon>Mycobacteriaceae</taxon>
        <taxon>Mycobacterium</taxon>
    </lineage>
</organism>
<dbReference type="RefSeq" id="WP_083139328.1">
    <property type="nucleotide sequence ID" value="NZ_JACKVH010000012.1"/>
</dbReference>
<comment type="caution">
    <text evidence="1">The sequence shown here is derived from an EMBL/GenBank/DDBJ whole genome shotgun (WGS) entry which is preliminary data.</text>
</comment>
<name>A0AA42BYJ2_9MYCO</name>
<reference evidence="1" key="2">
    <citation type="journal article" date="2022" name="BMC Genomics">
        <title>Comparative genome analysis of mycobacteria focusing on tRNA and non-coding RNA.</title>
        <authorList>
            <person name="Behra P.R.K."/>
            <person name="Pettersson B.M.F."/>
            <person name="Ramesh M."/>
            <person name="Das S."/>
            <person name="Dasgupta S."/>
            <person name="Kirsebom L.A."/>
        </authorList>
    </citation>
    <scope>NUCLEOTIDE SEQUENCE</scope>
    <source>
        <strain evidence="1">CCUG 55640</strain>
    </source>
</reference>
<dbReference type="EMBL" id="JACKVH010000012">
    <property type="protein sequence ID" value="MCV7379001.1"/>
    <property type="molecule type" value="Genomic_DNA"/>
</dbReference>